<evidence type="ECO:0000259" key="2">
    <source>
        <dbReference type="PROSITE" id="PS51819"/>
    </source>
</evidence>
<dbReference type="EMBL" id="NOXT01000125">
    <property type="protein sequence ID" value="OYQ24359.1"/>
    <property type="molecule type" value="Genomic_DNA"/>
</dbReference>
<feature type="domain" description="VOC" evidence="2">
    <location>
        <begin position="188"/>
        <end position="342"/>
    </location>
</feature>
<accession>A0A255Y561</accession>
<dbReference type="Gene3D" id="3.10.180.10">
    <property type="entry name" value="2,3-Dihydroxybiphenyl 1,2-Dioxygenase, domain 1"/>
    <property type="match status" value="1"/>
</dbReference>
<feature type="chain" id="PRO_5012355250" description="VOC domain-containing protein" evidence="1">
    <location>
        <begin position="21"/>
        <end position="343"/>
    </location>
</feature>
<evidence type="ECO:0000313" key="3">
    <source>
        <dbReference type="EMBL" id="OYQ24359.1"/>
    </source>
</evidence>
<dbReference type="PROSITE" id="PS51819">
    <property type="entry name" value="VOC"/>
    <property type="match status" value="1"/>
</dbReference>
<name>A0A255Y561_9SPHN</name>
<comment type="caution">
    <text evidence="3">The sequence shown here is derived from an EMBL/GenBank/DDBJ whole genome shotgun (WGS) entry which is preliminary data.</text>
</comment>
<dbReference type="Proteomes" id="UP000216991">
    <property type="component" value="Unassembled WGS sequence"/>
</dbReference>
<dbReference type="AlphaFoldDB" id="A0A255Y561"/>
<protein>
    <recommendedName>
        <fullName evidence="2">VOC domain-containing protein</fullName>
    </recommendedName>
</protein>
<sequence>MRRAAFGLLVACIPASPTLAGFAQVHGVAPWTETVISVSDVKPFARLLGEIGGWQPVARGRLSAAEIAYWQLPATASARFQLWCAPKSSTGCLRLVRFKGVPQQPIRLGARAWDPGGIYSIMMRSDDLPRLFDAAIKAGWWAESPIIRFNFGGSDLRNVVLTGPHGVNFAVYQRLSPPFTDFHLGLISQGFNSMRMVESRPRARDFYAQKLGFGLVFDGDGTNAIATAPEPSNFGIPLNYTLKALRAAAALSPTPGETGRVEMMQITEFAGIPQGARARAPNLGILSVRYPVQDLAGYRAALAKQGVTPAQSAEAVPIEGFGTTDLFAVTDPDGSLTEFYHAR</sequence>
<gene>
    <name evidence="3" type="ORF">CHU93_16145</name>
</gene>
<reference evidence="3 4" key="1">
    <citation type="submission" date="2017-07" db="EMBL/GenBank/DDBJ databases">
        <title>Sandarakinorhabdus cyanobacteriorum sp. nov., a novel bacterium isolated from cyanobacterial aggregates in a eutrophic lake.</title>
        <authorList>
            <person name="Cai H."/>
        </authorList>
    </citation>
    <scope>NUCLEOTIDE SEQUENCE [LARGE SCALE GENOMIC DNA]</scope>
    <source>
        <strain evidence="3 4">TH057</strain>
    </source>
</reference>
<dbReference type="InterPro" id="IPR037523">
    <property type="entry name" value="VOC_core"/>
</dbReference>
<organism evidence="3 4">
    <name type="scientific">Sandarakinorhabdus cyanobacteriorum</name>
    <dbReference type="NCBI Taxonomy" id="1981098"/>
    <lineage>
        <taxon>Bacteria</taxon>
        <taxon>Pseudomonadati</taxon>
        <taxon>Pseudomonadota</taxon>
        <taxon>Alphaproteobacteria</taxon>
        <taxon>Sphingomonadales</taxon>
        <taxon>Sphingosinicellaceae</taxon>
        <taxon>Sandarakinorhabdus</taxon>
    </lineage>
</organism>
<dbReference type="InterPro" id="IPR029068">
    <property type="entry name" value="Glyas_Bleomycin-R_OHBP_Dase"/>
</dbReference>
<evidence type="ECO:0000313" key="4">
    <source>
        <dbReference type="Proteomes" id="UP000216991"/>
    </source>
</evidence>
<keyword evidence="1" id="KW-0732">Signal</keyword>
<evidence type="ECO:0000256" key="1">
    <source>
        <dbReference type="SAM" id="SignalP"/>
    </source>
</evidence>
<dbReference type="RefSeq" id="WP_094475163.1">
    <property type="nucleotide sequence ID" value="NZ_NOXT01000125.1"/>
</dbReference>
<feature type="signal peptide" evidence="1">
    <location>
        <begin position="1"/>
        <end position="20"/>
    </location>
</feature>
<dbReference type="OrthoDB" id="7495471at2"/>
<proteinExistence type="predicted"/>
<keyword evidence="4" id="KW-1185">Reference proteome</keyword>
<dbReference type="SUPFAM" id="SSF54593">
    <property type="entry name" value="Glyoxalase/Bleomycin resistance protein/Dihydroxybiphenyl dioxygenase"/>
    <property type="match status" value="2"/>
</dbReference>